<evidence type="ECO:0000256" key="1">
    <source>
        <dbReference type="SAM" id="Coils"/>
    </source>
</evidence>
<keyword evidence="3" id="KW-1185">Reference proteome</keyword>
<keyword evidence="1" id="KW-0175">Coiled coil</keyword>
<dbReference type="Proteomes" id="UP001195483">
    <property type="component" value="Unassembled WGS sequence"/>
</dbReference>
<accession>A0AAE0W3H0</accession>
<reference evidence="2" key="2">
    <citation type="journal article" date="2021" name="Genome Biol. Evol.">
        <title>Developing a high-quality reference genome for a parasitic bivalve with doubly uniparental inheritance (Bivalvia: Unionida).</title>
        <authorList>
            <person name="Smith C.H."/>
        </authorList>
    </citation>
    <scope>NUCLEOTIDE SEQUENCE</scope>
    <source>
        <strain evidence="2">CHS0354</strain>
        <tissue evidence="2">Mantle</tissue>
    </source>
</reference>
<name>A0AAE0W3H0_9BIVA</name>
<feature type="coiled-coil region" evidence="1">
    <location>
        <begin position="35"/>
        <end position="69"/>
    </location>
</feature>
<protein>
    <submittedName>
        <fullName evidence="2">Uncharacterized protein</fullName>
    </submittedName>
</protein>
<evidence type="ECO:0000313" key="2">
    <source>
        <dbReference type="EMBL" id="KAK3598875.1"/>
    </source>
</evidence>
<organism evidence="2 3">
    <name type="scientific">Potamilus streckersoni</name>
    <dbReference type="NCBI Taxonomy" id="2493646"/>
    <lineage>
        <taxon>Eukaryota</taxon>
        <taxon>Metazoa</taxon>
        <taxon>Spiralia</taxon>
        <taxon>Lophotrochozoa</taxon>
        <taxon>Mollusca</taxon>
        <taxon>Bivalvia</taxon>
        <taxon>Autobranchia</taxon>
        <taxon>Heteroconchia</taxon>
        <taxon>Palaeoheterodonta</taxon>
        <taxon>Unionida</taxon>
        <taxon>Unionoidea</taxon>
        <taxon>Unionidae</taxon>
        <taxon>Ambleminae</taxon>
        <taxon>Lampsilini</taxon>
        <taxon>Potamilus</taxon>
    </lineage>
</organism>
<reference evidence="2" key="3">
    <citation type="submission" date="2023-05" db="EMBL/GenBank/DDBJ databases">
        <authorList>
            <person name="Smith C.H."/>
        </authorList>
    </citation>
    <scope>NUCLEOTIDE SEQUENCE</scope>
    <source>
        <strain evidence="2">CHS0354</strain>
        <tissue evidence="2">Mantle</tissue>
    </source>
</reference>
<evidence type="ECO:0000313" key="3">
    <source>
        <dbReference type="Proteomes" id="UP001195483"/>
    </source>
</evidence>
<dbReference type="EMBL" id="JAEAOA010002121">
    <property type="protein sequence ID" value="KAK3598875.1"/>
    <property type="molecule type" value="Genomic_DNA"/>
</dbReference>
<proteinExistence type="predicted"/>
<reference evidence="2" key="1">
    <citation type="journal article" date="2021" name="Genome Biol. Evol.">
        <title>A High-Quality Reference Genome for a Parasitic Bivalve with Doubly Uniparental Inheritance (Bivalvia: Unionida).</title>
        <authorList>
            <person name="Smith C.H."/>
        </authorList>
    </citation>
    <scope>NUCLEOTIDE SEQUENCE</scope>
    <source>
        <strain evidence="2">CHS0354</strain>
    </source>
</reference>
<comment type="caution">
    <text evidence="2">The sequence shown here is derived from an EMBL/GenBank/DDBJ whole genome shotgun (WGS) entry which is preliminary data.</text>
</comment>
<dbReference type="AlphaFoldDB" id="A0AAE0W3H0"/>
<feature type="non-terminal residue" evidence="2">
    <location>
        <position position="1"/>
    </location>
</feature>
<sequence>PLLHIGRSQKKKLSKLLTTSMENAGLQKMKKVESLRNAERKFQRAHKQIDLLNGRLLDLNATYSRAKRQNRRFLCHILTLRIQSVTYLRNVYSSYAKDKATIVAHLGVELIRSGHS</sequence>
<gene>
    <name evidence="2" type="ORF">CHS0354_036177</name>
</gene>